<feature type="compositionally biased region" description="Basic and acidic residues" evidence="1">
    <location>
        <begin position="103"/>
        <end position="127"/>
    </location>
</feature>
<evidence type="ECO:0000313" key="2">
    <source>
        <dbReference type="EMBL" id="KKA18398.1"/>
    </source>
</evidence>
<dbReference type="AlphaFoldDB" id="A0A0F4YLC2"/>
<dbReference type="RefSeq" id="XP_013325010.1">
    <property type="nucleotide sequence ID" value="XM_013469556.1"/>
</dbReference>
<dbReference type="GeneID" id="25319910"/>
<organism evidence="2 3">
    <name type="scientific">Rasamsonia emersonii (strain ATCC 16479 / CBS 393.64 / IMI 116815)</name>
    <dbReference type="NCBI Taxonomy" id="1408163"/>
    <lineage>
        <taxon>Eukaryota</taxon>
        <taxon>Fungi</taxon>
        <taxon>Dikarya</taxon>
        <taxon>Ascomycota</taxon>
        <taxon>Pezizomycotina</taxon>
        <taxon>Eurotiomycetes</taxon>
        <taxon>Eurotiomycetidae</taxon>
        <taxon>Eurotiales</taxon>
        <taxon>Trichocomaceae</taxon>
        <taxon>Rasamsonia</taxon>
    </lineage>
</organism>
<proteinExistence type="predicted"/>
<protein>
    <submittedName>
        <fullName evidence="2">Uncharacterized protein</fullName>
    </submittedName>
</protein>
<evidence type="ECO:0000313" key="3">
    <source>
        <dbReference type="Proteomes" id="UP000053958"/>
    </source>
</evidence>
<dbReference type="EMBL" id="LASV01000459">
    <property type="protein sequence ID" value="KKA18398.1"/>
    <property type="molecule type" value="Genomic_DNA"/>
</dbReference>
<evidence type="ECO:0000256" key="1">
    <source>
        <dbReference type="SAM" id="MobiDB-lite"/>
    </source>
</evidence>
<keyword evidence="3" id="KW-1185">Reference proteome</keyword>
<reference evidence="2 3" key="1">
    <citation type="submission" date="2015-04" db="EMBL/GenBank/DDBJ databases">
        <authorList>
            <person name="Heijne W.H."/>
            <person name="Fedorova N.D."/>
            <person name="Nierman W.C."/>
            <person name="Vollebregt A.W."/>
            <person name="Zhao Z."/>
            <person name="Wu L."/>
            <person name="Kumar M."/>
            <person name="Stam H."/>
            <person name="van den Berg M.A."/>
            <person name="Pel H.J."/>
        </authorList>
    </citation>
    <scope>NUCLEOTIDE SEQUENCE [LARGE SCALE GENOMIC DNA]</scope>
    <source>
        <strain evidence="2 3">CBS 393.64</strain>
    </source>
</reference>
<accession>A0A0F4YLC2</accession>
<feature type="region of interest" description="Disordered" evidence="1">
    <location>
        <begin position="84"/>
        <end position="154"/>
    </location>
</feature>
<sequence length="154" mass="17855">MVQASSVELGRSIEIIDGKVEKELTLVTVEHVVSLMCDHLHSSRILDTKDYRMKKTVWTQDEQAGEESLRLWRVHAIEMDRKTRLTKDDQSQMGSLKGGKISLEGRETRDSRKCRVKDERGFVEDRRDRHRQLPHPGDVTAHALQKARVSRQVR</sequence>
<comment type="caution">
    <text evidence="2">The sequence shown here is derived from an EMBL/GenBank/DDBJ whole genome shotgun (WGS) entry which is preliminary data.</text>
</comment>
<dbReference type="Proteomes" id="UP000053958">
    <property type="component" value="Unassembled WGS sequence"/>
</dbReference>
<gene>
    <name evidence="2" type="ORF">T310_7640</name>
</gene>
<name>A0A0F4YLC2_RASE3</name>